<dbReference type="PROSITE" id="PS50206">
    <property type="entry name" value="RHODANESE_3"/>
    <property type="match status" value="2"/>
</dbReference>
<keyword evidence="5" id="KW-1185">Reference proteome</keyword>
<proteinExistence type="predicted"/>
<comment type="caution">
    <text evidence="4">The sequence shown here is derived from an EMBL/GenBank/DDBJ whole genome shotgun (WGS) entry which is preliminary data.</text>
</comment>
<feature type="domain" description="Rhodanese" evidence="3">
    <location>
        <begin position="165"/>
        <end position="273"/>
    </location>
</feature>
<dbReference type="InterPro" id="IPR001763">
    <property type="entry name" value="Rhodanese-like_dom"/>
</dbReference>
<name>A0A917S3Q4_9ACTN</name>
<feature type="domain" description="Rhodanese" evidence="3">
    <location>
        <begin position="16"/>
        <end position="133"/>
    </location>
</feature>
<evidence type="ECO:0000313" key="5">
    <source>
        <dbReference type="Proteomes" id="UP000613840"/>
    </source>
</evidence>
<dbReference type="SMART" id="SM00450">
    <property type="entry name" value="RHOD"/>
    <property type="match status" value="2"/>
</dbReference>
<dbReference type="CDD" id="cd01449">
    <property type="entry name" value="TST_Repeat_2"/>
    <property type="match status" value="1"/>
</dbReference>
<evidence type="ECO:0000256" key="2">
    <source>
        <dbReference type="ARBA" id="ARBA00022737"/>
    </source>
</evidence>
<organism evidence="4 5">
    <name type="scientific">Microlunatus endophyticus</name>
    <dbReference type="NCBI Taxonomy" id="1716077"/>
    <lineage>
        <taxon>Bacteria</taxon>
        <taxon>Bacillati</taxon>
        <taxon>Actinomycetota</taxon>
        <taxon>Actinomycetes</taxon>
        <taxon>Propionibacteriales</taxon>
        <taxon>Propionibacteriaceae</taxon>
        <taxon>Microlunatus</taxon>
    </lineage>
</organism>
<dbReference type="InterPro" id="IPR001307">
    <property type="entry name" value="Thiosulphate_STrfase_CS"/>
</dbReference>
<dbReference type="SUPFAM" id="SSF52821">
    <property type="entry name" value="Rhodanese/Cell cycle control phosphatase"/>
    <property type="match status" value="2"/>
</dbReference>
<evidence type="ECO:0000256" key="1">
    <source>
        <dbReference type="ARBA" id="ARBA00022679"/>
    </source>
</evidence>
<dbReference type="CDD" id="cd01448">
    <property type="entry name" value="TST_Repeat_1"/>
    <property type="match status" value="1"/>
</dbReference>
<dbReference type="AlphaFoldDB" id="A0A917S3Q4"/>
<reference evidence="4" key="1">
    <citation type="journal article" date="2014" name="Int. J. Syst. Evol. Microbiol.">
        <title>Complete genome sequence of Corynebacterium casei LMG S-19264T (=DSM 44701T), isolated from a smear-ripened cheese.</title>
        <authorList>
            <consortium name="US DOE Joint Genome Institute (JGI-PGF)"/>
            <person name="Walter F."/>
            <person name="Albersmeier A."/>
            <person name="Kalinowski J."/>
            <person name="Ruckert C."/>
        </authorList>
    </citation>
    <scope>NUCLEOTIDE SEQUENCE</scope>
    <source>
        <strain evidence="4">CGMCC 4.7306</strain>
    </source>
</reference>
<dbReference type="PANTHER" id="PTHR11364:SF27">
    <property type="entry name" value="SULFURTRANSFERASE"/>
    <property type="match status" value="1"/>
</dbReference>
<dbReference type="PANTHER" id="PTHR11364">
    <property type="entry name" value="THIOSULFATE SULFERTANSFERASE"/>
    <property type="match status" value="1"/>
</dbReference>
<dbReference type="Proteomes" id="UP000613840">
    <property type="component" value="Unassembled WGS sequence"/>
</dbReference>
<dbReference type="InterPro" id="IPR036873">
    <property type="entry name" value="Rhodanese-like_dom_sf"/>
</dbReference>
<dbReference type="EMBL" id="BMMZ01000001">
    <property type="protein sequence ID" value="GGL51256.1"/>
    <property type="molecule type" value="Genomic_DNA"/>
</dbReference>
<evidence type="ECO:0000259" key="3">
    <source>
        <dbReference type="PROSITE" id="PS50206"/>
    </source>
</evidence>
<keyword evidence="2" id="KW-0677">Repeat</keyword>
<protein>
    <submittedName>
        <fullName evidence="4">Sulfurtransferase</fullName>
    </submittedName>
</protein>
<dbReference type="GO" id="GO:0004792">
    <property type="term" value="F:thiosulfate-cyanide sulfurtransferase activity"/>
    <property type="evidence" value="ECO:0007669"/>
    <property type="project" value="InterPro"/>
</dbReference>
<dbReference type="RefSeq" id="WP_188893737.1">
    <property type="nucleotide sequence ID" value="NZ_BMMZ01000001.1"/>
</dbReference>
<reference evidence="4" key="2">
    <citation type="submission" date="2020-09" db="EMBL/GenBank/DDBJ databases">
        <authorList>
            <person name="Sun Q."/>
            <person name="Zhou Y."/>
        </authorList>
    </citation>
    <scope>NUCLEOTIDE SEQUENCE</scope>
    <source>
        <strain evidence="4">CGMCC 4.7306</strain>
    </source>
</reference>
<accession>A0A917S3Q4</accession>
<gene>
    <name evidence="4" type="ORF">GCM10011575_07020</name>
</gene>
<evidence type="ECO:0000313" key="4">
    <source>
        <dbReference type="EMBL" id="GGL51256.1"/>
    </source>
</evidence>
<keyword evidence="1" id="KW-0808">Transferase</keyword>
<sequence>MGVLIEVDELAALLDSAAPGTVLDVRWTLGGPSREPDFLAGHVPGARWVDLENDLSDHERPGGRHPLPEQAHFESAMRRAGVRSDLPVIVYDADNGLAAARLWWMLTDAGHGEVRVLNGGYAAWIQAGQPTEDGPGGTPLAGDFIAHPGQLPRIDGDQLAARVADGTAPLIIDVRGAERYAGESEPIDPVAGHVPGAVNVPSMVNVDGSGRFRAAAEIAAHFPEAGTEDVVYCGSGITAAHTALARASAGLPIPTIYPGSWSDWITDPDRPVATGDKP</sequence>
<dbReference type="Pfam" id="PF00581">
    <property type="entry name" value="Rhodanese"/>
    <property type="match status" value="2"/>
</dbReference>
<dbReference type="Gene3D" id="3.40.250.10">
    <property type="entry name" value="Rhodanese-like domain"/>
    <property type="match status" value="2"/>
</dbReference>
<dbReference type="PROSITE" id="PS00380">
    <property type="entry name" value="RHODANESE_1"/>
    <property type="match status" value="1"/>
</dbReference>
<dbReference type="InterPro" id="IPR045078">
    <property type="entry name" value="TST/MPST-like"/>
</dbReference>